<feature type="region of interest" description="Disordered" evidence="1">
    <location>
        <begin position="1"/>
        <end position="21"/>
    </location>
</feature>
<dbReference type="AlphaFoldDB" id="A0A6C0HX37"/>
<evidence type="ECO:0000256" key="1">
    <source>
        <dbReference type="SAM" id="MobiDB-lite"/>
    </source>
</evidence>
<protein>
    <submittedName>
        <fullName evidence="2">Uncharacterized protein</fullName>
    </submittedName>
</protein>
<organism evidence="2">
    <name type="scientific">viral metagenome</name>
    <dbReference type="NCBI Taxonomy" id="1070528"/>
    <lineage>
        <taxon>unclassified sequences</taxon>
        <taxon>metagenomes</taxon>
        <taxon>organismal metagenomes</taxon>
    </lineage>
</organism>
<dbReference type="EMBL" id="MN740029">
    <property type="protein sequence ID" value="QHT84990.1"/>
    <property type="molecule type" value="Genomic_DNA"/>
</dbReference>
<proteinExistence type="predicted"/>
<sequence>MSEEQQQQHKKMTKAEERELKKQVKLELAESKKMEKEAKKALKAIEKSEKLAALHVLPALEHIVYFDITHANSRSNNTETNNIRENVIHHLQEIPQPYFEDVTYGPQWLKLKQAFDNALQKNDTPLLRIEKMAGRKYNYDFKFHFADGVTQNIEFKYNCSSLKKLPQFIQLNIKHDINAISYAEYFYDNFLDEYLSVDPSLPNPVEKLDKVKYLELITNTNHECHPFFQYLKTMLKTSAANYEKMCAISKRSIDSFLSKGPEIIDLQKLSYKFNESQSNKIFMMWDGEQFKIDQFTSEQLNVTQYEGIVNKNSIIVSSESGSKYKLLLAWKNYQGILNPAWYISLV</sequence>
<accession>A0A6C0HX37</accession>
<reference evidence="2" key="1">
    <citation type="journal article" date="2020" name="Nature">
        <title>Giant virus diversity and host interactions through global metagenomics.</title>
        <authorList>
            <person name="Schulz F."/>
            <person name="Roux S."/>
            <person name="Paez-Espino D."/>
            <person name="Jungbluth S."/>
            <person name="Walsh D.A."/>
            <person name="Denef V.J."/>
            <person name="McMahon K.D."/>
            <person name="Konstantinidis K.T."/>
            <person name="Eloe-Fadrosh E.A."/>
            <person name="Kyrpides N.C."/>
            <person name="Woyke T."/>
        </authorList>
    </citation>
    <scope>NUCLEOTIDE SEQUENCE</scope>
    <source>
        <strain evidence="2">GVMAG-M-3300023184-178</strain>
    </source>
</reference>
<name>A0A6C0HX37_9ZZZZ</name>
<evidence type="ECO:0000313" key="2">
    <source>
        <dbReference type="EMBL" id="QHT84990.1"/>
    </source>
</evidence>